<evidence type="ECO:0000313" key="3">
    <source>
        <dbReference type="Proteomes" id="UP001281305"/>
    </source>
</evidence>
<dbReference type="RefSeq" id="WP_317056897.1">
    <property type="nucleotide sequence ID" value="NZ_CP146606.1"/>
</dbReference>
<proteinExistence type="predicted"/>
<dbReference type="EMBL" id="CP146606">
    <property type="protein sequence ID" value="WYK16826.1"/>
    <property type="molecule type" value="Genomic_DNA"/>
</dbReference>
<keyword evidence="3" id="KW-1185">Reference proteome</keyword>
<reference evidence="2 3" key="1">
    <citation type="submission" date="2024-02" db="EMBL/GenBank/DDBJ databases">
        <title>Roseovarius strain W115 nov., isolated from a marine algae.</title>
        <authorList>
            <person name="Lee M.W."/>
            <person name="Lee J.K."/>
            <person name="Kim J.M."/>
            <person name="Choi D.G."/>
            <person name="Baek J.H."/>
            <person name="Bayburt H."/>
            <person name="Jung J.J."/>
            <person name="Han D.M."/>
            <person name="Jeon C.O."/>
        </authorList>
    </citation>
    <scope>NUCLEOTIDE SEQUENCE [LARGE SCALE GENOMIC DNA]</scope>
    <source>
        <strain evidence="2 3">W115</strain>
    </source>
</reference>
<evidence type="ECO:0000313" key="2">
    <source>
        <dbReference type="EMBL" id="WYK16826.1"/>
    </source>
</evidence>
<feature type="region of interest" description="Disordered" evidence="1">
    <location>
        <begin position="33"/>
        <end position="64"/>
    </location>
</feature>
<accession>A0ABZ2TB19</accession>
<sequence length="164" mass="17739">MPKTIIFLIIGLFFGTGIGFLIAATSGAQLEGHEHGSAVHDHSAHDHGGHEGMDHSKMTDVSDKPPTLSVVLHPDGPQSRNLEIVTTNFEFDPVGVNGEHEPGKGHAHVYINDVKITRAYAPWLQLSALPKGEHTLRVTLNANDHSHLAVNGEPLEVIKSFVIE</sequence>
<evidence type="ECO:0000256" key="1">
    <source>
        <dbReference type="SAM" id="MobiDB-lite"/>
    </source>
</evidence>
<organism evidence="2 3">
    <name type="scientific">Roseovarius rhodophyticola</name>
    <dbReference type="NCBI Taxonomy" id="3080827"/>
    <lineage>
        <taxon>Bacteria</taxon>
        <taxon>Pseudomonadati</taxon>
        <taxon>Pseudomonadota</taxon>
        <taxon>Alphaproteobacteria</taxon>
        <taxon>Rhodobacterales</taxon>
        <taxon>Roseobacteraceae</taxon>
        <taxon>Roseovarius</taxon>
    </lineage>
</organism>
<feature type="compositionally biased region" description="Basic and acidic residues" evidence="1">
    <location>
        <begin position="33"/>
        <end position="63"/>
    </location>
</feature>
<name>A0ABZ2TB19_9RHOB</name>
<evidence type="ECO:0008006" key="4">
    <source>
        <dbReference type="Google" id="ProtNLM"/>
    </source>
</evidence>
<protein>
    <recommendedName>
        <fullName evidence="4">DUF4399 domain-containing protein</fullName>
    </recommendedName>
</protein>
<dbReference type="Proteomes" id="UP001281305">
    <property type="component" value="Chromosome"/>
</dbReference>
<gene>
    <name evidence="2" type="ORF">RZS32_010315</name>
</gene>